<dbReference type="RefSeq" id="WP_125014393.1">
    <property type="nucleotide sequence ID" value="NZ_QWEZ01000001.1"/>
</dbReference>
<dbReference type="PANTHER" id="PTHR38431">
    <property type="entry name" value="BLL2305 PROTEIN"/>
    <property type="match status" value="1"/>
</dbReference>
<organism evidence="3 4">
    <name type="scientific">Aestuariirhabdus litorea</name>
    <dbReference type="NCBI Taxonomy" id="2528527"/>
    <lineage>
        <taxon>Bacteria</taxon>
        <taxon>Pseudomonadati</taxon>
        <taxon>Pseudomonadota</taxon>
        <taxon>Gammaproteobacteria</taxon>
        <taxon>Oceanospirillales</taxon>
        <taxon>Aestuariirhabdaceae</taxon>
        <taxon>Aestuariirhabdus</taxon>
    </lineage>
</organism>
<dbReference type="GO" id="GO:0003677">
    <property type="term" value="F:DNA binding"/>
    <property type="evidence" value="ECO:0007669"/>
    <property type="project" value="InterPro"/>
</dbReference>
<dbReference type="PANTHER" id="PTHR38431:SF1">
    <property type="entry name" value="BLL2305 PROTEIN"/>
    <property type="match status" value="1"/>
</dbReference>
<dbReference type="NCBIfam" id="TIGR01764">
    <property type="entry name" value="excise"/>
    <property type="match status" value="1"/>
</dbReference>
<sequence>MMPQQQGQLVAERPGERGGGEFLNIKQVADFLQLNEKKIYSMVSEGVIPATKITGKWLFPKRLVERWLLESCHGGVLADRLLVVGSGDLLLQQALSRQQRDMQDAGLVSMSVTGTRLGLAMLDRGRADLCVMHWGPAVESRVRHPALLQRYRNFRQWAMVRLFEREVGIAARPGVEPTSAAACLGRGSRWALRQGGSGARRLFDEQMAIHHRSLDELEVGEAALSEWEVAVQLNEGRADYGILSRACARQLDLPFLSLGSEALDMVVPQPIYFRVLVQQMMAQFRTQPLQQQAAYYGGYDLGRCGEILWTP</sequence>
<comment type="caution">
    <text evidence="3">The sequence shown here is derived from an EMBL/GenBank/DDBJ whole genome shotgun (WGS) entry which is preliminary data.</text>
</comment>
<reference evidence="3 4" key="2">
    <citation type="submission" date="2018-12" db="EMBL/GenBank/DDBJ databases">
        <title>Simiduia agarivorans gen. nov., sp. nov., a marine, agarolytic bacterium isolated from shallow coastal water from Keelung, Taiwan.</title>
        <authorList>
            <person name="Shieh W.Y."/>
        </authorList>
    </citation>
    <scope>NUCLEOTIDE SEQUENCE [LARGE SCALE GENOMIC DNA]</scope>
    <source>
        <strain evidence="3 4">GTF-13</strain>
    </source>
</reference>
<dbReference type="AlphaFoldDB" id="A0A3P3VNP8"/>
<dbReference type="InterPro" id="IPR010093">
    <property type="entry name" value="SinI_DNA-bd"/>
</dbReference>
<dbReference type="Proteomes" id="UP000280792">
    <property type="component" value="Unassembled WGS sequence"/>
</dbReference>
<dbReference type="SUPFAM" id="SSF46955">
    <property type="entry name" value="Putative DNA-binding domain"/>
    <property type="match status" value="1"/>
</dbReference>
<dbReference type="InterPro" id="IPR024370">
    <property type="entry name" value="PBP_domain"/>
</dbReference>
<dbReference type="Pfam" id="PF12727">
    <property type="entry name" value="PBP_like"/>
    <property type="match status" value="1"/>
</dbReference>
<evidence type="ECO:0000313" key="3">
    <source>
        <dbReference type="EMBL" id="RRJ83967.1"/>
    </source>
</evidence>
<feature type="domain" description="Helix-turn-helix" evidence="2">
    <location>
        <begin position="22"/>
        <end position="69"/>
    </location>
</feature>
<protein>
    <submittedName>
        <fullName evidence="3">Helix-turn-helix domain-containing protein</fullName>
    </submittedName>
</protein>
<evidence type="ECO:0000259" key="1">
    <source>
        <dbReference type="Pfam" id="PF12727"/>
    </source>
</evidence>
<gene>
    <name evidence="3" type="ORF">D0544_02270</name>
</gene>
<keyword evidence="4" id="KW-1185">Reference proteome</keyword>
<dbReference type="InterPro" id="IPR009061">
    <property type="entry name" value="DNA-bd_dom_put_sf"/>
</dbReference>
<evidence type="ECO:0000313" key="4">
    <source>
        <dbReference type="Proteomes" id="UP000280792"/>
    </source>
</evidence>
<dbReference type="InterPro" id="IPR041657">
    <property type="entry name" value="HTH_17"/>
</dbReference>
<feature type="domain" description="PBP" evidence="1">
    <location>
        <begin position="107"/>
        <end position="282"/>
    </location>
</feature>
<name>A0A3P3VNP8_9GAMM</name>
<accession>A0A3P3VNP8</accession>
<dbReference type="EMBL" id="QWEZ01000001">
    <property type="protein sequence ID" value="RRJ83967.1"/>
    <property type="molecule type" value="Genomic_DNA"/>
</dbReference>
<reference evidence="3 4" key="1">
    <citation type="submission" date="2018-08" db="EMBL/GenBank/DDBJ databases">
        <authorList>
            <person name="Khan S.A."/>
        </authorList>
    </citation>
    <scope>NUCLEOTIDE SEQUENCE [LARGE SCALE GENOMIC DNA]</scope>
    <source>
        <strain evidence="3 4">GTF-13</strain>
    </source>
</reference>
<evidence type="ECO:0000259" key="2">
    <source>
        <dbReference type="Pfam" id="PF12728"/>
    </source>
</evidence>
<dbReference type="Pfam" id="PF12728">
    <property type="entry name" value="HTH_17"/>
    <property type="match status" value="1"/>
</dbReference>
<proteinExistence type="predicted"/>